<proteinExistence type="predicted"/>
<evidence type="ECO:0000259" key="3">
    <source>
        <dbReference type="Pfam" id="PF14258"/>
    </source>
</evidence>
<dbReference type="Proteomes" id="UP001501358">
    <property type="component" value="Unassembled WGS sequence"/>
</dbReference>
<comment type="caution">
    <text evidence="4">The sequence shown here is derived from an EMBL/GenBank/DDBJ whole genome shotgun (WGS) entry which is preliminary data.</text>
</comment>
<evidence type="ECO:0000313" key="5">
    <source>
        <dbReference type="Proteomes" id="UP001501358"/>
    </source>
</evidence>
<keyword evidence="2" id="KW-0812">Transmembrane</keyword>
<dbReference type="RefSeq" id="WP_344386123.1">
    <property type="nucleotide sequence ID" value="NZ_BAAATA010000055.1"/>
</dbReference>
<reference evidence="4 5" key="1">
    <citation type="journal article" date="2019" name="Int. J. Syst. Evol. Microbiol.">
        <title>The Global Catalogue of Microorganisms (GCM) 10K type strain sequencing project: providing services to taxonomists for standard genome sequencing and annotation.</title>
        <authorList>
            <consortium name="The Broad Institute Genomics Platform"/>
            <consortium name="The Broad Institute Genome Sequencing Center for Infectious Disease"/>
            <person name="Wu L."/>
            <person name="Ma J."/>
        </authorList>
    </citation>
    <scope>NUCLEOTIDE SEQUENCE [LARGE SCALE GENOMIC DNA]</scope>
    <source>
        <strain evidence="4 5">JCM 6307</strain>
    </source>
</reference>
<keyword evidence="2" id="KW-1133">Transmembrane helix</keyword>
<dbReference type="EMBL" id="BAAATA010000055">
    <property type="protein sequence ID" value="GAA2511098.1"/>
    <property type="molecule type" value="Genomic_DNA"/>
</dbReference>
<evidence type="ECO:0000313" key="4">
    <source>
        <dbReference type="EMBL" id="GAA2511098.1"/>
    </source>
</evidence>
<dbReference type="InterPro" id="IPR025646">
    <property type="entry name" value="DUF4350"/>
</dbReference>
<feature type="transmembrane region" description="Helical" evidence="2">
    <location>
        <begin position="51"/>
        <end position="71"/>
    </location>
</feature>
<feature type="domain" description="DUF4350" evidence="3">
    <location>
        <begin position="80"/>
        <end position="256"/>
    </location>
</feature>
<accession>A0ABN3N2S3</accession>
<keyword evidence="5" id="KW-1185">Reference proteome</keyword>
<feature type="compositionally biased region" description="Low complexity" evidence="1">
    <location>
        <begin position="7"/>
        <end position="29"/>
    </location>
</feature>
<gene>
    <name evidence="4" type="ORF">GCM10010406_54300</name>
</gene>
<evidence type="ECO:0000256" key="2">
    <source>
        <dbReference type="SAM" id="Phobius"/>
    </source>
</evidence>
<feature type="compositionally biased region" description="Polar residues" evidence="1">
    <location>
        <begin position="409"/>
        <end position="419"/>
    </location>
</feature>
<feature type="region of interest" description="Disordered" evidence="1">
    <location>
        <begin position="391"/>
        <end position="432"/>
    </location>
</feature>
<feature type="region of interest" description="Disordered" evidence="1">
    <location>
        <begin position="1"/>
        <end position="40"/>
    </location>
</feature>
<dbReference type="Pfam" id="PF14258">
    <property type="entry name" value="DUF4350"/>
    <property type="match status" value="1"/>
</dbReference>
<keyword evidence="2" id="KW-0472">Membrane</keyword>
<name>A0ABN3N2S3_9ACTN</name>
<sequence length="458" mass="47226">MTDPLRTRTAPAGTASAGTGSGDAGPSDSVPRVSTPLSPTGRRIWARSRGLLAAAVALLLFGIGYAALAPAEHHGRLDPRSTERTGSRAVAQLLADRGITVRTVTTTAEAAALAGPGSTLLVTAPDLLVPSQQDTLRRAGADGGTTVLVAPTHFSLEGLAPGVEETGRVRVEPLAPGCAYAPARRAGNADTGGTTYRSRTGDALGCYRGDDPADPTLLRLAPDDGGAATVVVGTDHFLHNQRLADHGNASLALQLLGEHPRLVWYLPSPDDEAAVPEEGRKTFFELVPDGWVFGAVQLGVAAVLAALWRGRRLGPVVTEPLPVTVRAAETTEGRARLYRRANARDRAAESLRRAARARLAPLVGVAPASAHDPALLVPAVTARAGAALPGTDLSDTDLSGITQPGRPQPGSTPHGSTGATGPGAPVHAALFGPAPRDDAALVRLADELDALERQVREQ</sequence>
<evidence type="ECO:0000256" key="1">
    <source>
        <dbReference type="SAM" id="MobiDB-lite"/>
    </source>
</evidence>
<organism evidence="4 5">
    <name type="scientific">Streptomyces thermolineatus</name>
    <dbReference type="NCBI Taxonomy" id="44033"/>
    <lineage>
        <taxon>Bacteria</taxon>
        <taxon>Bacillati</taxon>
        <taxon>Actinomycetota</taxon>
        <taxon>Actinomycetes</taxon>
        <taxon>Kitasatosporales</taxon>
        <taxon>Streptomycetaceae</taxon>
        <taxon>Streptomyces</taxon>
    </lineage>
</organism>
<protein>
    <submittedName>
        <fullName evidence="4">DUF4350 domain-containing protein</fullName>
    </submittedName>
</protein>